<name>A0A835XTN1_9CHLO</name>
<dbReference type="PANTHER" id="PTHR13395:SF6">
    <property type="entry name" value="SISTER CHROMATID COHESION PROTEIN DCC1"/>
    <property type="match status" value="1"/>
</dbReference>
<dbReference type="AlphaFoldDB" id="A0A835XTN1"/>
<accession>A0A835XTN1</accession>
<evidence type="ECO:0000313" key="4">
    <source>
        <dbReference type="Proteomes" id="UP000612055"/>
    </source>
</evidence>
<dbReference type="GO" id="GO:0006260">
    <property type="term" value="P:DNA replication"/>
    <property type="evidence" value="ECO:0007669"/>
    <property type="project" value="UniProtKB-KW"/>
</dbReference>
<dbReference type="GO" id="GO:0031390">
    <property type="term" value="C:Ctf18 RFC-like complex"/>
    <property type="evidence" value="ECO:0007669"/>
    <property type="project" value="InterPro"/>
</dbReference>
<keyword evidence="2" id="KW-0235">DNA replication</keyword>
<comment type="caution">
    <text evidence="3">The sequence shown here is derived from an EMBL/GenBank/DDBJ whole genome shotgun (WGS) entry which is preliminary data.</text>
</comment>
<sequence length="433" mass="45516">MSASALGLAPGKPRALEFAQGGARTDLRLLQVDDALLKEIVSDGVVIKGTPDDEAVLVTKSRTFAMKVVETTNLCLLVAPSAPGDDPADTGSQPDQAGVRAPNTGVGAGLMTQWGSFKAASGGRAPVVVSATSDSHIELVEIAPRLAPLRRLLWARPYGLQDEGAEQGAAGEAMEAEGAGAGGEGGYTFEELLELVQASPAELRAALEAEGALEVAGRWRAVERSYLGALLQSLLLTAEQQGMPLSRLDESALAQGLEEDGYHPAVVRHCLKTYGSPVVQQQDTAAGDAAMAEAQAQASEGGLWALDPAKVCVYFAHQVLAGRALPLPAFHAAWARAVPYGLEPSMDMLKAEALVDGAGAEARISSFPASSLPTDPAERFAALFRRRPRWEWTALEPYLASIRVPGQSAEALLMRFARASQATPDSPLEYSAR</sequence>
<evidence type="ECO:0000256" key="1">
    <source>
        <dbReference type="ARBA" id="ARBA00007017"/>
    </source>
</evidence>
<proteinExistence type="inferred from homology"/>
<evidence type="ECO:0000313" key="3">
    <source>
        <dbReference type="EMBL" id="KAG2490053.1"/>
    </source>
</evidence>
<keyword evidence="4" id="KW-1185">Reference proteome</keyword>
<dbReference type="OrthoDB" id="5199543at2759"/>
<dbReference type="GO" id="GO:0000785">
    <property type="term" value="C:chromatin"/>
    <property type="evidence" value="ECO:0007669"/>
    <property type="project" value="TreeGrafter"/>
</dbReference>
<dbReference type="InterPro" id="IPR019128">
    <property type="entry name" value="Dcc1"/>
</dbReference>
<dbReference type="Proteomes" id="UP000612055">
    <property type="component" value="Unassembled WGS sequence"/>
</dbReference>
<protein>
    <recommendedName>
        <fullName evidence="5">Sister chromatid cohesion protein DCC1</fullName>
    </recommendedName>
</protein>
<comment type="similarity">
    <text evidence="1">Belongs to the DCC1 family.</text>
</comment>
<dbReference type="EMBL" id="JAEHOE010000066">
    <property type="protein sequence ID" value="KAG2490053.1"/>
    <property type="molecule type" value="Genomic_DNA"/>
</dbReference>
<gene>
    <name evidence="3" type="ORF">HYH03_011518</name>
</gene>
<dbReference type="PANTHER" id="PTHR13395">
    <property type="entry name" value="SISTER CHROMATID COHESION PROTEIN DCC1-RELATED"/>
    <property type="match status" value="1"/>
</dbReference>
<organism evidence="3 4">
    <name type="scientific">Edaphochlamys debaryana</name>
    <dbReference type="NCBI Taxonomy" id="47281"/>
    <lineage>
        <taxon>Eukaryota</taxon>
        <taxon>Viridiplantae</taxon>
        <taxon>Chlorophyta</taxon>
        <taxon>core chlorophytes</taxon>
        <taxon>Chlorophyceae</taxon>
        <taxon>CS clade</taxon>
        <taxon>Chlamydomonadales</taxon>
        <taxon>Chlamydomonadales incertae sedis</taxon>
        <taxon>Edaphochlamys</taxon>
    </lineage>
</organism>
<evidence type="ECO:0000256" key="2">
    <source>
        <dbReference type="ARBA" id="ARBA00022705"/>
    </source>
</evidence>
<dbReference type="GO" id="GO:0034088">
    <property type="term" value="P:maintenance of mitotic sister chromatid cohesion"/>
    <property type="evidence" value="ECO:0007669"/>
    <property type="project" value="TreeGrafter"/>
</dbReference>
<reference evidence="3" key="1">
    <citation type="journal article" date="2020" name="bioRxiv">
        <title>Comparative genomics of Chlamydomonas.</title>
        <authorList>
            <person name="Craig R.J."/>
            <person name="Hasan A.R."/>
            <person name="Ness R.W."/>
            <person name="Keightley P.D."/>
        </authorList>
    </citation>
    <scope>NUCLEOTIDE SEQUENCE</scope>
    <source>
        <strain evidence="3">CCAP 11/70</strain>
    </source>
</reference>
<evidence type="ECO:0008006" key="5">
    <source>
        <dbReference type="Google" id="ProtNLM"/>
    </source>
</evidence>
<dbReference type="GO" id="GO:0000775">
    <property type="term" value="C:chromosome, centromeric region"/>
    <property type="evidence" value="ECO:0007669"/>
    <property type="project" value="TreeGrafter"/>
</dbReference>
<dbReference type="Pfam" id="PF09724">
    <property type="entry name" value="Dcc1"/>
    <property type="match status" value="1"/>
</dbReference>